<dbReference type="AlphaFoldDB" id="A0A6F8PK96"/>
<proteinExistence type="predicted"/>
<dbReference type="InterPro" id="IPR007065">
    <property type="entry name" value="HPP"/>
</dbReference>
<evidence type="ECO:0000313" key="3">
    <source>
        <dbReference type="EMBL" id="BBP42522.1"/>
    </source>
</evidence>
<feature type="transmembrane region" description="Helical" evidence="1">
    <location>
        <begin position="25"/>
        <end position="42"/>
    </location>
</feature>
<dbReference type="PANTHER" id="PTHR33741">
    <property type="entry name" value="TRANSMEMBRANE PROTEIN DDB_G0269096-RELATED"/>
    <property type="match status" value="1"/>
</dbReference>
<feature type="transmembrane region" description="Helical" evidence="1">
    <location>
        <begin position="79"/>
        <end position="97"/>
    </location>
</feature>
<dbReference type="PANTHER" id="PTHR33741:SF5">
    <property type="entry name" value="TRANSMEMBRANE PROTEIN DDB_G0269096-RELATED"/>
    <property type="match status" value="1"/>
</dbReference>
<reference evidence="4" key="1">
    <citation type="submission" date="2019-11" db="EMBL/GenBank/DDBJ databases">
        <title>Isolation and characterization of two novel species in the genus Thiomicrorhabdus.</title>
        <authorList>
            <person name="Mochizuki J."/>
            <person name="Kojima H."/>
            <person name="Fukui M."/>
        </authorList>
    </citation>
    <scope>NUCLEOTIDE SEQUENCE [LARGE SCALE GENOMIC DNA]</scope>
    <source>
        <strain evidence="4">AkT22</strain>
    </source>
</reference>
<evidence type="ECO:0000259" key="2">
    <source>
        <dbReference type="Pfam" id="PF04982"/>
    </source>
</evidence>
<dbReference type="RefSeq" id="WP_173290024.1">
    <property type="nucleotide sequence ID" value="NZ_AP021888.1"/>
</dbReference>
<keyword evidence="1" id="KW-1133">Transmembrane helix</keyword>
<keyword evidence="4" id="KW-1185">Reference proteome</keyword>
<dbReference type="Pfam" id="PF04982">
    <property type="entry name" value="TM_HPP"/>
    <property type="match status" value="1"/>
</dbReference>
<dbReference type="EMBL" id="AP021888">
    <property type="protein sequence ID" value="BBP42522.1"/>
    <property type="molecule type" value="Genomic_DNA"/>
</dbReference>
<dbReference type="InterPro" id="IPR058581">
    <property type="entry name" value="TM_HPP"/>
</dbReference>
<keyword evidence="1" id="KW-0812">Transmembrane</keyword>
<gene>
    <name evidence="3" type="ORF">THMIRHAT_02680</name>
</gene>
<feature type="domain" description="HPP transmembrane region" evidence="2">
    <location>
        <begin position="20"/>
        <end position="175"/>
    </location>
</feature>
<name>A0A6F8PK96_9GAMM</name>
<keyword evidence="1" id="KW-0472">Membrane</keyword>
<evidence type="ECO:0000256" key="1">
    <source>
        <dbReference type="SAM" id="Phobius"/>
    </source>
</evidence>
<protein>
    <recommendedName>
        <fullName evidence="2">HPP transmembrane region domain-containing protein</fullName>
    </recommendedName>
</protein>
<dbReference type="Proteomes" id="UP000501466">
    <property type="component" value="Chromosome"/>
</dbReference>
<evidence type="ECO:0000313" key="4">
    <source>
        <dbReference type="Proteomes" id="UP000501466"/>
    </source>
</evidence>
<dbReference type="KEGG" id="tzo:THMIRHAT_02680"/>
<accession>A0A6F8PK96</accession>
<organism evidence="3 4">
    <name type="scientific">Thiosulfativibrio zosterae</name>
    <dbReference type="NCBI Taxonomy" id="2675053"/>
    <lineage>
        <taxon>Bacteria</taxon>
        <taxon>Pseudomonadati</taxon>
        <taxon>Pseudomonadota</taxon>
        <taxon>Gammaproteobacteria</taxon>
        <taxon>Thiotrichales</taxon>
        <taxon>Piscirickettsiaceae</taxon>
        <taxon>Thiosulfativibrio</taxon>
    </lineage>
</organism>
<feature type="transmembrane region" description="Helical" evidence="1">
    <location>
        <begin position="151"/>
        <end position="171"/>
    </location>
</feature>
<feature type="transmembrane region" description="Helical" evidence="1">
    <location>
        <begin position="48"/>
        <end position="67"/>
    </location>
</feature>
<sequence length="319" mass="35266">MQRFWHHLKQFVGYSDISYSHTEKTVSALGGFVAILGILWVTESLLGFPASLALVVSMGASSILLFANPHGQISQPWSLFGGHLLAAAIGVTCAQWISEPFVAGALTIGLSIAGMQYFRCIHPPGGATGLTAVLGGEQIQQLGYSYLLTPVLLDLLILLTVAMAFNSLFNWRRYPAYFQRQVEGAAKPSLPTQQTSLTHGDFLDALKQMDSFIDVNEHDLKKLFELASQSAQQSQLSAEDIQLGRCYSNGAINDDWEVRQIIDESPNALPEKDQVIFKQVAGKRQTQSQHLSRQAFAHWAKFEVAFENNHWVRKTADSK</sequence>